<name>A0A0K9PSI3_ZOSMR</name>
<dbReference type="FunFam" id="1.10.150.20:FF:000030">
    <property type="entry name" value="Flap endonuclease GEN-like 1"/>
    <property type="match status" value="1"/>
</dbReference>
<dbReference type="PRINTS" id="PR00853">
    <property type="entry name" value="XPGRADSUPER"/>
</dbReference>
<evidence type="ECO:0000256" key="13">
    <source>
        <dbReference type="SAM" id="MobiDB-lite"/>
    </source>
</evidence>
<evidence type="ECO:0000313" key="17">
    <source>
        <dbReference type="Proteomes" id="UP000036987"/>
    </source>
</evidence>
<dbReference type="OMA" id="RNLYFRT"/>
<evidence type="ECO:0000256" key="12">
    <source>
        <dbReference type="ARBA" id="ARBA00073453"/>
    </source>
</evidence>
<evidence type="ECO:0000256" key="9">
    <source>
        <dbReference type="ARBA" id="ARBA00023204"/>
    </source>
</evidence>
<dbReference type="SUPFAM" id="SSF47807">
    <property type="entry name" value="5' to 3' exonuclease, C-terminal subdomain"/>
    <property type="match status" value="1"/>
</dbReference>
<comment type="cofactor">
    <cofactor evidence="1">
        <name>Mg(2+)</name>
        <dbReference type="ChEBI" id="CHEBI:18420"/>
    </cofactor>
</comment>
<reference evidence="17" key="1">
    <citation type="journal article" date="2016" name="Nature">
        <title>The genome of the seagrass Zostera marina reveals angiosperm adaptation to the sea.</title>
        <authorList>
            <person name="Olsen J.L."/>
            <person name="Rouze P."/>
            <person name="Verhelst B."/>
            <person name="Lin Y.-C."/>
            <person name="Bayer T."/>
            <person name="Collen J."/>
            <person name="Dattolo E."/>
            <person name="De Paoli E."/>
            <person name="Dittami S."/>
            <person name="Maumus F."/>
            <person name="Michel G."/>
            <person name="Kersting A."/>
            <person name="Lauritano C."/>
            <person name="Lohaus R."/>
            <person name="Toepel M."/>
            <person name="Tonon T."/>
            <person name="Vanneste K."/>
            <person name="Amirebrahimi M."/>
            <person name="Brakel J."/>
            <person name="Bostroem C."/>
            <person name="Chovatia M."/>
            <person name="Grimwood J."/>
            <person name="Jenkins J.W."/>
            <person name="Jueterbock A."/>
            <person name="Mraz A."/>
            <person name="Stam W.T."/>
            <person name="Tice H."/>
            <person name="Bornberg-Bauer E."/>
            <person name="Green P.J."/>
            <person name="Pearson G.A."/>
            <person name="Procaccini G."/>
            <person name="Duarte C.M."/>
            <person name="Schmutz J."/>
            <person name="Reusch T.B.H."/>
            <person name="Van de Peer Y."/>
        </authorList>
    </citation>
    <scope>NUCLEOTIDE SEQUENCE [LARGE SCALE GENOMIC DNA]</scope>
    <source>
        <strain evidence="17">cv. Finnish</strain>
    </source>
</reference>
<evidence type="ECO:0000256" key="1">
    <source>
        <dbReference type="ARBA" id="ARBA00001946"/>
    </source>
</evidence>
<proteinExistence type="inferred from homology"/>
<evidence type="ECO:0000256" key="4">
    <source>
        <dbReference type="ARBA" id="ARBA00022723"/>
    </source>
</evidence>
<dbReference type="CDD" id="cd09869">
    <property type="entry name" value="PIN_GEN1"/>
    <property type="match status" value="1"/>
</dbReference>
<evidence type="ECO:0000256" key="11">
    <source>
        <dbReference type="ARBA" id="ARBA00038112"/>
    </source>
</evidence>
<keyword evidence="8" id="KW-0460">Magnesium</keyword>
<keyword evidence="17" id="KW-1185">Reference proteome</keyword>
<dbReference type="GO" id="GO:0005634">
    <property type="term" value="C:nucleus"/>
    <property type="evidence" value="ECO:0007669"/>
    <property type="project" value="UniProtKB-SubCell"/>
</dbReference>
<dbReference type="Proteomes" id="UP000036987">
    <property type="component" value="Unassembled WGS sequence"/>
</dbReference>
<dbReference type="STRING" id="29655.A0A0K9PSI3"/>
<keyword evidence="5 16" id="KW-0255">Endonuclease</keyword>
<accession>A0A0K9PSI3</accession>
<dbReference type="GO" id="GO:0046872">
    <property type="term" value="F:metal ion binding"/>
    <property type="evidence" value="ECO:0007669"/>
    <property type="project" value="UniProtKB-KW"/>
</dbReference>
<evidence type="ECO:0000313" key="16">
    <source>
        <dbReference type="EMBL" id="KMZ71941.1"/>
    </source>
</evidence>
<comment type="caution">
    <text evidence="16">The sequence shown here is derived from an EMBL/GenBank/DDBJ whole genome shotgun (WGS) entry which is preliminary data.</text>
</comment>
<comment type="similarity">
    <text evidence="11">Belongs to the XPG/RAD2 endonuclease family. GEN subfamily.</text>
</comment>
<dbReference type="InterPro" id="IPR029060">
    <property type="entry name" value="PIN-like_dom_sf"/>
</dbReference>
<dbReference type="PANTHER" id="PTHR11081">
    <property type="entry name" value="FLAP ENDONUCLEASE FAMILY MEMBER"/>
    <property type="match status" value="1"/>
</dbReference>
<dbReference type="SUPFAM" id="SSF88723">
    <property type="entry name" value="PIN domain-like"/>
    <property type="match status" value="1"/>
</dbReference>
<keyword evidence="4" id="KW-0479">Metal-binding</keyword>
<evidence type="ECO:0000256" key="8">
    <source>
        <dbReference type="ARBA" id="ARBA00022842"/>
    </source>
</evidence>
<dbReference type="Gene3D" id="3.40.50.1010">
    <property type="entry name" value="5'-nuclease"/>
    <property type="match status" value="1"/>
</dbReference>
<evidence type="ECO:0000259" key="14">
    <source>
        <dbReference type="SMART" id="SM00484"/>
    </source>
</evidence>
<organism evidence="16 17">
    <name type="scientific">Zostera marina</name>
    <name type="common">Eelgrass</name>
    <dbReference type="NCBI Taxonomy" id="29655"/>
    <lineage>
        <taxon>Eukaryota</taxon>
        <taxon>Viridiplantae</taxon>
        <taxon>Streptophyta</taxon>
        <taxon>Embryophyta</taxon>
        <taxon>Tracheophyta</taxon>
        <taxon>Spermatophyta</taxon>
        <taxon>Magnoliopsida</taxon>
        <taxon>Liliopsida</taxon>
        <taxon>Zosteraceae</taxon>
        <taxon>Zostera</taxon>
    </lineage>
</organism>
<keyword evidence="7" id="KW-0378">Hydrolase</keyword>
<keyword evidence="3" id="KW-0540">Nuclease</keyword>
<dbReference type="GO" id="GO:0009555">
    <property type="term" value="P:pollen development"/>
    <property type="evidence" value="ECO:0000318"/>
    <property type="project" value="GO_Central"/>
</dbReference>
<dbReference type="PANTHER" id="PTHR11081:SF59">
    <property type="entry name" value="FI23547P1"/>
    <property type="match status" value="1"/>
</dbReference>
<dbReference type="GO" id="GO:0017108">
    <property type="term" value="F:5'-flap endonuclease activity"/>
    <property type="evidence" value="ECO:0000318"/>
    <property type="project" value="GO_Central"/>
</dbReference>
<dbReference type="SMART" id="SM00485">
    <property type="entry name" value="XPGN"/>
    <property type="match status" value="1"/>
</dbReference>
<protein>
    <recommendedName>
        <fullName evidence="12">Flap endonuclease GEN-like 1</fullName>
    </recommendedName>
</protein>
<comment type="subcellular location">
    <subcellularLocation>
        <location evidence="2">Nucleus</location>
    </subcellularLocation>
</comment>
<keyword evidence="9" id="KW-0234">DNA repair</keyword>
<dbReference type="EMBL" id="LFYR01000647">
    <property type="protein sequence ID" value="KMZ71941.1"/>
    <property type="molecule type" value="Genomic_DNA"/>
</dbReference>
<evidence type="ECO:0000256" key="2">
    <source>
        <dbReference type="ARBA" id="ARBA00004123"/>
    </source>
</evidence>
<dbReference type="FunFam" id="3.40.50.1010:FF:000032">
    <property type="entry name" value="Flap endonuclease GEN-like 1"/>
    <property type="match status" value="1"/>
</dbReference>
<dbReference type="Gene3D" id="1.10.150.20">
    <property type="entry name" value="5' to 3' exonuclease, C-terminal subdomain"/>
    <property type="match status" value="1"/>
</dbReference>
<dbReference type="InterPro" id="IPR036279">
    <property type="entry name" value="5-3_exonuclease_C_sf"/>
</dbReference>
<dbReference type="OrthoDB" id="2959108at2759"/>
<dbReference type="AlphaFoldDB" id="A0A0K9PSI3"/>
<evidence type="ECO:0000256" key="3">
    <source>
        <dbReference type="ARBA" id="ARBA00022722"/>
    </source>
</evidence>
<dbReference type="Pfam" id="PF00867">
    <property type="entry name" value="XPG_I"/>
    <property type="match status" value="1"/>
</dbReference>
<dbReference type="InterPro" id="IPR006086">
    <property type="entry name" value="XPG-I_dom"/>
</dbReference>
<evidence type="ECO:0000256" key="10">
    <source>
        <dbReference type="ARBA" id="ARBA00023242"/>
    </source>
</evidence>
<feature type="region of interest" description="Disordered" evidence="13">
    <location>
        <begin position="550"/>
        <end position="591"/>
    </location>
</feature>
<dbReference type="InterPro" id="IPR006085">
    <property type="entry name" value="XPG_DNA_repair_N"/>
</dbReference>
<keyword evidence="6" id="KW-0227">DNA damage</keyword>
<sequence length="591" mass="67001">MGVGGKFWDMLKPYARQEGTEFLRDKKVAVDLSFWIVQHETAIRGACVRNPHIRITFFRTLNLFSKMGAYPVFVLDGDPSPLKSRARIDRFCRANGISLPTNLDQSVAPVKRNATFTKWVAECVELIQLLGMPILRAKGEAEALCGQLNSEGHVDACITADSDAFLFGANCVVKLFNSRSSKPFECYNMPDIEAGLGLKRKQLIAISLLVGNDHDLHGVSGIGIDTSLRFVKCFHEEDVLNELCKFGKQGFVPQSDTKSIPSSTEDLVLVKSPHCSNCGHPGSKNGHVVSACDYCLANSDEACITKMEGFKCECPMCDKYCRIKERKKHEKWQINICQKIFNEKNFPNTEIMDMYLNNNHQVDNDVDVLKLSWKNLQVDALVDFLAYYLNWKPCYARQCILPILSTVFLREKASNPRDDMLLFGQYKFHSIYREKVRYKSPCYVVKWKRDMPNLAVSTESVPFEQSNALPEVETSVSNDELCPSLDDEPDIPEVLIEGGCSFLLSDENSKLVESAFPDEVSRFLRKNENDSFKTPKCNRIQMSITQFYRSSKTRISSNSDEENSAKKSKPLPPDDPDNKRTQSVRRRLNFS</sequence>
<feature type="compositionally biased region" description="Basic residues" evidence="13">
    <location>
        <begin position="582"/>
        <end position="591"/>
    </location>
</feature>
<feature type="domain" description="XPG N-terminal" evidence="15">
    <location>
        <begin position="1"/>
        <end position="97"/>
    </location>
</feature>
<dbReference type="Pfam" id="PF00752">
    <property type="entry name" value="XPG_N"/>
    <property type="match status" value="1"/>
</dbReference>
<keyword evidence="10" id="KW-0539">Nucleus</keyword>
<evidence type="ECO:0000259" key="15">
    <source>
        <dbReference type="SMART" id="SM00485"/>
    </source>
</evidence>
<evidence type="ECO:0000256" key="5">
    <source>
        <dbReference type="ARBA" id="ARBA00022759"/>
    </source>
</evidence>
<evidence type="ECO:0000256" key="7">
    <source>
        <dbReference type="ARBA" id="ARBA00022801"/>
    </source>
</evidence>
<feature type="domain" description="XPG-I" evidence="14">
    <location>
        <begin position="128"/>
        <end position="198"/>
    </location>
</feature>
<dbReference type="InterPro" id="IPR006084">
    <property type="entry name" value="XPG/Rad2"/>
</dbReference>
<gene>
    <name evidence="16" type="ORF">ZOSMA_171G00180</name>
</gene>
<dbReference type="SMART" id="SM00484">
    <property type="entry name" value="XPGI"/>
    <property type="match status" value="1"/>
</dbReference>
<dbReference type="GO" id="GO:0006281">
    <property type="term" value="P:DNA repair"/>
    <property type="evidence" value="ECO:0007669"/>
    <property type="project" value="UniProtKB-KW"/>
</dbReference>
<evidence type="ECO:0000256" key="6">
    <source>
        <dbReference type="ARBA" id="ARBA00022763"/>
    </source>
</evidence>